<sequence length="579" mass="59571">MAGPRVLPALTVVSVGLAALTLAPLVGPGHLLYRDAVSTPRSFVTDGALGVGDRAPRAVPQDWLIAMLSHVVDGGFVVVALTFVALVAAGTGTGLLAHRLVPAGGRGGAIVAAVVTIWNPFVAERLLQGHWSLLIGCAALGWLVVLLLDLRDGESEPGHRDGPIWALLISVTAAAGLTPTGSVLAAIVLLTIGIPLLTIRSRSSHRARRRGAVAALPVIAVLGALPWLTAAVIGGASVTSGEAGVTAFAVRAEPGLGTLGTVAGLGGIWNADAVPSSRTIWWAAVATGCLLLVVAVGSARLVRDRRHLDRSVALLAGLAVVTLLVIAVSATGVGESVLSWMVREIPGAGLFRDTQKFVALMVPFAAVAAAAAVASMRRWVPVGFAVAAALLLVVAPLPDQAWGVGDRIGRVHYPADWTAVADRITSDDGAVALWPSGTVRRYAFSADPSLDPTARLVRATVLEPGALSVDGVEVDPPDERSQRVDEILAAGGDPARLAAEGVGWVLVEGGDPPAQLGRADVAYRGTDLTLIRIDGASQRFDPSPTVRAIAWTTHLAWLVLVVGGGVIGAVGLLRRRRSD</sequence>
<organism evidence="2 3">
    <name type="scientific">Gordonia soli NBRC 108243</name>
    <dbReference type="NCBI Taxonomy" id="1223545"/>
    <lineage>
        <taxon>Bacteria</taxon>
        <taxon>Bacillati</taxon>
        <taxon>Actinomycetota</taxon>
        <taxon>Actinomycetes</taxon>
        <taxon>Mycobacteriales</taxon>
        <taxon>Gordoniaceae</taxon>
        <taxon>Gordonia</taxon>
    </lineage>
</organism>
<keyword evidence="1" id="KW-0472">Membrane</keyword>
<dbReference type="STRING" id="1223545.GS4_06_00670"/>
<feature type="transmembrane region" description="Helical" evidence="1">
    <location>
        <begin position="314"/>
        <end position="334"/>
    </location>
</feature>
<dbReference type="eggNOG" id="ENOG502Z7TU">
    <property type="taxonomic scope" value="Bacteria"/>
</dbReference>
<dbReference type="RefSeq" id="WP_007618162.1">
    <property type="nucleotide sequence ID" value="NZ_BANX01000006.1"/>
</dbReference>
<feature type="transmembrane region" description="Helical" evidence="1">
    <location>
        <begin position="354"/>
        <end position="372"/>
    </location>
</feature>
<dbReference type="OrthoDB" id="3463898at2"/>
<evidence type="ECO:0008006" key="4">
    <source>
        <dbReference type="Google" id="ProtNLM"/>
    </source>
</evidence>
<feature type="transmembrane region" description="Helical" evidence="1">
    <location>
        <begin position="130"/>
        <end position="150"/>
    </location>
</feature>
<feature type="transmembrane region" description="Helical" evidence="1">
    <location>
        <begin position="63"/>
        <end position="88"/>
    </location>
</feature>
<gene>
    <name evidence="2" type="ORF">GS4_06_00670</name>
</gene>
<accession>M0QFY3</accession>
<dbReference type="AlphaFoldDB" id="M0QFY3"/>
<evidence type="ECO:0000313" key="3">
    <source>
        <dbReference type="Proteomes" id="UP000011666"/>
    </source>
</evidence>
<feature type="transmembrane region" description="Helical" evidence="1">
    <location>
        <begin position="379"/>
        <end position="397"/>
    </location>
</feature>
<keyword evidence="1" id="KW-1133">Transmembrane helix</keyword>
<evidence type="ECO:0000256" key="1">
    <source>
        <dbReference type="SAM" id="Phobius"/>
    </source>
</evidence>
<reference evidence="2 3" key="1">
    <citation type="submission" date="2013-01" db="EMBL/GenBank/DDBJ databases">
        <title>Whole genome shotgun sequence of Gordonia soli NBRC 108243.</title>
        <authorList>
            <person name="Isaki-Nakamura S."/>
            <person name="Hosoyama A."/>
            <person name="Tsuchikane K."/>
            <person name="Ando Y."/>
            <person name="Baba S."/>
            <person name="Ohji S."/>
            <person name="Hamada M."/>
            <person name="Tamura T."/>
            <person name="Yamazoe A."/>
            <person name="Yamazaki S."/>
            <person name="Fujita N."/>
        </authorList>
    </citation>
    <scope>NUCLEOTIDE SEQUENCE [LARGE SCALE GENOMIC DNA]</scope>
    <source>
        <strain evidence="2 3">NBRC 108243</strain>
    </source>
</reference>
<comment type="caution">
    <text evidence="2">The sequence shown here is derived from an EMBL/GenBank/DDBJ whole genome shotgun (WGS) entry which is preliminary data.</text>
</comment>
<feature type="transmembrane region" description="Helical" evidence="1">
    <location>
        <begin position="548"/>
        <end position="573"/>
    </location>
</feature>
<keyword evidence="3" id="KW-1185">Reference proteome</keyword>
<name>M0QFY3_9ACTN</name>
<dbReference type="Proteomes" id="UP000011666">
    <property type="component" value="Unassembled WGS sequence"/>
</dbReference>
<proteinExistence type="predicted"/>
<feature type="transmembrane region" description="Helical" evidence="1">
    <location>
        <begin position="211"/>
        <end position="233"/>
    </location>
</feature>
<dbReference type="EMBL" id="BANX01000006">
    <property type="protein sequence ID" value="GAC67221.1"/>
    <property type="molecule type" value="Genomic_DNA"/>
</dbReference>
<feature type="transmembrane region" description="Helical" evidence="1">
    <location>
        <begin position="7"/>
        <end position="26"/>
    </location>
</feature>
<protein>
    <recommendedName>
        <fullName evidence="4">Glycosyltransferase RgtA/B/C/D-like domain-containing protein</fullName>
    </recommendedName>
</protein>
<feature type="transmembrane region" description="Helical" evidence="1">
    <location>
        <begin position="100"/>
        <end position="118"/>
    </location>
</feature>
<keyword evidence="1" id="KW-0812">Transmembrane</keyword>
<evidence type="ECO:0000313" key="2">
    <source>
        <dbReference type="EMBL" id="GAC67221.1"/>
    </source>
</evidence>
<feature type="transmembrane region" description="Helical" evidence="1">
    <location>
        <begin position="280"/>
        <end position="302"/>
    </location>
</feature>